<gene>
    <name evidence="3" type="primary">COP1</name>
    <name evidence="3" type="ORF">Ciccas_009030</name>
</gene>
<dbReference type="AlphaFoldDB" id="A0ABD2PY92"/>
<proteinExistence type="predicted"/>
<protein>
    <submittedName>
        <fullName evidence="3">Coatomer subunit alpha</fullName>
    </submittedName>
</protein>
<keyword evidence="2" id="KW-0732">Signal</keyword>
<feature type="compositionally biased region" description="Low complexity" evidence="1">
    <location>
        <begin position="25"/>
        <end position="107"/>
    </location>
</feature>
<accession>A0ABD2PY92</accession>
<sequence>MHTLILLGAISSILIANAQVFNPNNNPNGFNNQNPPNNFNNNPGFNNQNPPNNFNNQNRNLNNNPNNFNNNNNFPSNNRANTGPNTGGSSSSNNNRNNNQGGTSNNNEIPYGQPYDPLNPNPDPNSNNPNRLPLSKDYRWNLNKVTPVILVPGFLGNQLYSQAPGESEFRLWLDTNMLFSNAATFTKRFS</sequence>
<feature type="chain" id="PRO_5044782640" evidence="2">
    <location>
        <begin position="19"/>
        <end position="190"/>
    </location>
</feature>
<evidence type="ECO:0000256" key="1">
    <source>
        <dbReference type="SAM" id="MobiDB-lite"/>
    </source>
</evidence>
<feature type="region of interest" description="Disordered" evidence="1">
    <location>
        <begin position="25"/>
        <end position="132"/>
    </location>
</feature>
<name>A0ABD2PY92_9PLAT</name>
<keyword evidence="4" id="KW-1185">Reference proteome</keyword>
<organism evidence="3 4">
    <name type="scientific">Cichlidogyrus casuarinus</name>
    <dbReference type="NCBI Taxonomy" id="1844966"/>
    <lineage>
        <taxon>Eukaryota</taxon>
        <taxon>Metazoa</taxon>
        <taxon>Spiralia</taxon>
        <taxon>Lophotrochozoa</taxon>
        <taxon>Platyhelminthes</taxon>
        <taxon>Monogenea</taxon>
        <taxon>Monopisthocotylea</taxon>
        <taxon>Dactylogyridea</taxon>
        <taxon>Ancyrocephalidae</taxon>
        <taxon>Cichlidogyrus</taxon>
    </lineage>
</organism>
<reference evidence="3 4" key="1">
    <citation type="submission" date="2024-11" db="EMBL/GenBank/DDBJ databases">
        <title>Adaptive evolution of stress response genes in parasites aligns with host niche diversity.</title>
        <authorList>
            <person name="Hahn C."/>
            <person name="Resl P."/>
        </authorList>
    </citation>
    <scope>NUCLEOTIDE SEQUENCE [LARGE SCALE GENOMIC DNA]</scope>
    <source>
        <strain evidence="3">EGGRZ-B1_66</strain>
        <tissue evidence="3">Body</tissue>
    </source>
</reference>
<evidence type="ECO:0000313" key="4">
    <source>
        <dbReference type="Proteomes" id="UP001626550"/>
    </source>
</evidence>
<comment type="caution">
    <text evidence="3">The sequence shown here is derived from an EMBL/GenBank/DDBJ whole genome shotgun (WGS) entry which is preliminary data.</text>
</comment>
<evidence type="ECO:0000313" key="3">
    <source>
        <dbReference type="EMBL" id="KAL3312376.1"/>
    </source>
</evidence>
<evidence type="ECO:0000256" key="2">
    <source>
        <dbReference type="SAM" id="SignalP"/>
    </source>
</evidence>
<feature type="signal peptide" evidence="2">
    <location>
        <begin position="1"/>
        <end position="18"/>
    </location>
</feature>
<dbReference type="EMBL" id="JBJKFK010001723">
    <property type="protein sequence ID" value="KAL3312376.1"/>
    <property type="molecule type" value="Genomic_DNA"/>
</dbReference>
<dbReference type="Proteomes" id="UP001626550">
    <property type="component" value="Unassembled WGS sequence"/>
</dbReference>